<dbReference type="GO" id="GO:0005930">
    <property type="term" value="C:axoneme"/>
    <property type="evidence" value="ECO:0007669"/>
    <property type="project" value="UniProtKB-SubCell"/>
</dbReference>
<dbReference type="GO" id="GO:0008017">
    <property type="term" value="F:microtubule binding"/>
    <property type="evidence" value="ECO:0007669"/>
    <property type="project" value="InterPro"/>
</dbReference>
<comment type="similarity">
    <text evidence="8">Belongs to the TRAF3IP1 family.</text>
</comment>
<feature type="compositionally biased region" description="Basic residues" evidence="9">
    <location>
        <begin position="114"/>
        <end position="128"/>
    </location>
</feature>
<dbReference type="GO" id="GO:0060271">
    <property type="term" value="P:cilium assembly"/>
    <property type="evidence" value="ECO:0007669"/>
    <property type="project" value="TreeGrafter"/>
</dbReference>
<evidence type="ECO:0000256" key="5">
    <source>
        <dbReference type="ARBA" id="ARBA00023054"/>
    </source>
</evidence>
<dbReference type="PANTHER" id="PTHR31363">
    <property type="entry name" value="TRAF3-INTERACTING PROTEIN 1"/>
    <property type="match status" value="1"/>
</dbReference>
<evidence type="ECO:0000313" key="12">
    <source>
        <dbReference type="Proteomes" id="UP000053766"/>
    </source>
</evidence>
<dbReference type="OrthoDB" id="10258914at2759"/>
<gene>
    <name evidence="11" type="ORF">DICVIV_10591</name>
</gene>
<dbReference type="InterPro" id="IPR040468">
    <property type="entry name" value="TRAF3IP1_N"/>
</dbReference>
<evidence type="ECO:0000256" key="8">
    <source>
        <dbReference type="ARBA" id="ARBA00043971"/>
    </source>
</evidence>
<dbReference type="InterPro" id="IPR018799">
    <property type="entry name" value="TRAF3IP1"/>
</dbReference>
<dbReference type="EMBL" id="KN716564">
    <property type="protein sequence ID" value="KJH43385.1"/>
    <property type="molecule type" value="Genomic_DNA"/>
</dbReference>
<name>A0A0D8XFG6_DICVI</name>
<evidence type="ECO:0000256" key="1">
    <source>
        <dbReference type="ARBA" id="ARBA00004120"/>
    </source>
</evidence>
<feature type="compositionally biased region" description="Low complexity" evidence="9">
    <location>
        <begin position="249"/>
        <end position="260"/>
    </location>
</feature>
<dbReference type="Gene3D" id="1.10.418.50">
    <property type="entry name" value="Microtubule-binding protein MIP-T3"/>
    <property type="match status" value="1"/>
</dbReference>
<evidence type="ECO:0000259" key="10">
    <source>
        <dbReference type="Pfam" id="PF10243"/>
    </source>
</evidence>
<feature type="domain" description="TRAF3-interacting protein 1 N-terminal" evidence="10">
    <location>
        <begin position="5"/>
        <end position="111"/>
    </location>
</feature>
<sequence>MVNAEDTRKAFSALIDKPPLTDKLLARPPFKFILDIVQSIILKTGYLKEQFSSDDLNPSKFIDKTTKIAFLDSLVKILNDGTLDNVKSSKIVAGKEPELTNLLLIKLAEKARAHLQNKKTSKHLRTSHHRENVDAPSKSEHRSKSKESKGEHSKTEGSSKENGEGKKKLKNKSSSKDRGNAEEKSSRKNSNERNKKEKSKTIEKRKKDDEDNRDINSNVIKVQSNRENEEPNVSQISSPKNYDEQPISNTENNEVNETPTYPHMAPQNRLPTAVARPQTSLGRPGTATARPPPPKLKRKQIATSEDINATPAQQKVDLICETAPESSSNETFLIEDDEDIEAITQERFPQASDAAYEQGGLVRKIVDTTVEFEINTTHDSFDMDREEFTKEKIKSEALLNDLQEVTRTAHPLSRVFDFVQVL</sequence>
<evidence type="ECO:0000313" key="11">
    <source>
        <dbReference type="EMBL" id="KJH43385.1"/>
    </source>
</evidence>
<keyword evidence="3" id="KW-0963">Cytoplasm</keyword>
<evidence type="ECO:0000256" key="4">
    <source>
        <dbReference type="ARBA" id="ARBA00022794"/>
    </source>
</evidence>
<organism evidence="11 12">
    <name type="scientific">Dictyocaulus viviparus</name>
    <name type="common">Bovine lungworm</name>
    <dbReference type="NCBI Taxonomy" id="29172"/>
    <lineage>
        <taxon>Eukaryota</taxon>
        <taxon>Metazoa</taxon>
        <taxon>Ecdysozoa</taxon>
        <taxon>Nematoda</taxon>
        <taxon>Chromadorea</taxon>
        <taxon>Rhabditida</taxon>
        <taxon>Rhabditina</taxon>
        <taxon>Rhabditomorpha</taxon>
        <taxon>Strongyloidea</taxon>
        <taxon>Metastrongylidae</taxon>
        <taxon>Dictyocaulus</taxon>
    </lineage>
</organism>
<keyword evidence="6" id="KW-0206">Cytoskeleton</keyword>
<reference evidence="11 12" key="1">
    <citation type="submission" date="2013-11" db="EMBL/GenBank/DDBJ databases">
        <title>Draft genome of the bovine lungworm Dictyocaulus viviparus.</title>
        <authorList>
            <person name="Mitreva M."/>
        </authorList>
    </citation>
    <scope>NUCLEOTIDE SEQUENCE [LARGE SCALE GENOMIC DNA]</scope>
    <source>
        <strain evidence="11 12">HannoverDv2000</strain>
    </source>
</reference>
<keyword evidence="7" id="KW-0966">Cell projection</keyword>
<keyword evidence="12" id="KW-1185">Reference proteome</keyword>
<evidence type="ECO:0000256" key="3">
    <source>
        <dbReference type="ARBA" id="ARBA00022490"/>
    </source>
</evidence>
<feature type="compositionally biased region" description="Basic and acidic residues" evidence="9">
    <location>
        <begin position="174"/>
        <end position="214"/>
    </location>
</feature>
<evidence type="ECO:0000256" key="2">
    <source>
        <dbReference type="ARBA" id="ARBA00004430"/>
    </source>
</evidence>
<dbReference type="GO" id="GO:0036064">
    <property type="term" value="C:ciliary basal body"/>
    <property type="evidence" value="ECO:0007669"/>
    <property type="project" value="TreeGrafter"/>
</dbReference>
<accession>A0A0D8XFG6</accession>
<feature type="compositionally biased region" description="Basic and acidic residues" evidence="9">
    <location>
        <begin position="129"/>
        <end position="166"/>
    </location>
</feature>
<dbReference type="PANTHER" id="PTHR31363:SF0">
    <property type="entry name" value="TRAF3-INTERACTING PROTEIN 1"/>
    <property type="match status" value="1"/>
</dbReference>
<keyword evidence="5" id="KW-0175">Coiled coil</keyword>
<feature type="region of interest" description="Disordered" evidence="9">
    <location>
        <begin position="114"/>
        <end position="312"/>
    </location>
</feature>
<dbReference type="GO" id="GO:0070507">
    <property type="term" value="P:regulation of microtubule cytoskeleton organization"/>
    <property type="evidence" value="ECO:0007669"/>
    <property type="project" value="TreeGrafter"/>
</dbReference>
<dbReference type="GO" id="GO:0030992">
    <property type="term" value="C:intraciliary transport particle B"/>
    <property type="evidence" value="ECO:0007669"/>
    <property type="project" value="TreeGrafter"/>
</dbReference>
<keyword evidence="4" id="KW-0970">Cilium biogenesis/degradation</keyword>
<evidence type="ECO:0000256" key="7">
    <source>
        <dbReference type="ARBA" id="ARBA00023273"/>
    </source>
</evidence>
<dbReference type="GO" id="GO:0042073">
    <property type="term" value="P:intraciliary transport"/>
    <property type="evidence" value="ECO:0007669"/>
    <property type="project" value="TreeGrafter"/>
</dbReference>
<protein>
    <recommendedName>
        <fullName evidence="10">TRAF3-interacting protein 1 N-terminal domain-containing protein</fullName>
    </recommendedName>
</protein>
<dbReference type="AlphaFoldDB" id="A0A0D8XFG6"/>
<evidence type="ECO:0000256" key="9">
    <source>
        <dbReference type="SAM" id="MobiDB-lite"/>
    </source>
</evidence>
<reference evidence="12" key="2">
    <citation type="journal article" date="2016" name="Sci. Rep.">
        <title>Dictyocaulus viviparus genome, variome and transcriptome elucidate lungworm biology and support future intervention.</title>
        <authorList>
            <person name="McNulty S.N."/>
            <person name="Strube C."/>
            <person name="Rosa B.A."/>
            <person name="Martin J.C."/>
            <person name="Tyagi R."/>
            <person name="Choi Y.J."/>
            <person name="Wang Q."/>
            <person name="Hallsworth Pepin K."/>
            <person name="Zhang X."/>
            <person name="Ozersky P."/>
            <person name="Wilson R.K."/>
            <person name="Sternberg P.W."/>
            <person name="Gasser R.B."/>
            <person name="Mitreva M."/>
        </authorList>
    </citation>
    <scope>NUCLEOTIDE SEQUENCE [LARGE SCALE GENOMIC DNA]</scope>
    <source>
        <strain evidence="12">HannoverDv2000</strain>
    </source>
</reference>
<dbReference type="Proteomes" id="UP000053766">
    <property type="component" value="Unassembled WGS sequence"/>
</dbReference>
<comment type="subcellular location">
    <subcellularLocation>
        <location evidence="2">Cytoplasm</location>
        <location evidence="2">Cytoskeleton</location>
        <location evidence="2">Cilium axoneme</location>
    </subcellularLocation>
    <subcellularLocation>
        <location evidence="1">Cytoplasm</location>
        <location evidence="1">Cytoskeleton</location>
        <location evidence="1">Cilium basal body</location>
    </subcellularLocation>
</comment>
<feature type="compositionally biased region" description="Polar residues" evidence="9">
    <location>
        <begin position="301"/>
        <end position="312"/>
    </location>
</feature>
<dbReference type="InterPro" id="IPR042576">
    <property type="entry name" value="TRAF3IP1_N_sf"/>
</dbReference>
<dbReference type="Pfam" id="PF10243">
    <property type="entry name" value="MIP-T3"/>
    <property type="match status" value="1"/>
</dbReference>
<proteinExistence type="inferred from homology"/>
<evidence type="ECO:0000256" key="6">
    <source>
        <dbReference type="ARBA" id="ARBA00023212"/>
    </source>
</evidence>
<dbReference type="STRING" id="29172.A0A0D8XFG6"/>
<feature type="compositionally biased region" description="Polar residues" evidence="9">
    <location>
        <begin position="230"/>
        <end position="240"/>
    </location>
</feature>